<dbReference type="Pfam" id="PF02674">
    <property type="entry name" value="Colicin_V"/>
    <property type="match status" value="1"/>
</dbReference>
<gene>
    <name evidence="9" type="ORF">EV189_1058</name>
</gene>
<keyword evidence="10" id="KW-1185">Reference proteome</keyword>
<dbReference type="NCBIfam" id="NF033740">
    <property type="entry name" value="MarP_fam_protase"/>
    <property type="match status" value="1"/>
</dbReference>
<feature type="transmembrane region" description="Helical" evidence="8">
    <location>
        <begin position="23"/>
        <end position="44"/>
    </location>
</feature>
<dbReference type="GO" id="GO:0009403">
    <property type="term" value="P:toxin biosynthetic process"/>
    <property type="evidence" value="ECO:0007669"/>
    <property type="project" value="InterPro"/>
</dbReference>
<comment type="caution">
    <text evidence="9">The sequence shown here is derived from an EMBL/GenBank/DDBJ whole genome shotgun (WGS) entry which is preliminary data.</text>
</comment>
<comment type="similarity">
    <text evidence="2">Belongs to the peptidase S1C family.</text>
</comment>
<keyword evidence="5" id="KW-0378">Hydrolase</keyword>
<dbReference type="PANTHER" id="PTHR43343">
    <property type="entry name" value="PEPTIDASE S12"/>
    <property type="match status" value="1"/>
</dbReference>
<evidence type="ECO:0000256" key="4">
    <source>
        <dbReference type="ARBA" id="ARBA00022692"/>
    </source>
</evidence>
<accession>A0A4Q7NX68</accession>
<dbReference type="GO" id="GO:0004252">
    <property type="term" value="F:serine-type endopeptidase activity"/>
    <property type="evidence" value="ECO:0007669"/>
    <property type="project" value="InterPro"/>
</dbReference>
<evidence type="ECO:0000256" key="1">
    <source>
        <dbReference type="ARBA" id="ARBA00004141"/>
    </source>
</evidence>
<keyword evidence="7 8" id="KW-0472">Membrane</keyword>
<dbReference type="RefSeq" id="WP_165400139.1">
    <property type="nucleotide sequence ID" value="NZ_SGXD01000001.1"/>
</dbReference>
<protein>
    <submittedName>
        <fullName evidence="9">Colicin V production protein</fullName>
    </submittedName>
</protein>
<dbReference type="SUPFAM" id="SSF50494">
    <property type="entry name" value="Trypsin-like serine proteases"/>
    <property type="match status" value="1"/>
</dbReference>
<dbReference type="InterPro" id="IPR001940">
    <property type="entry name" value="Peptidase_S1C"/>
</dbReference>
<dbReference type="PANTHER" id="PTHR43343:SF3">
    <property type="entry name" value="PROTEASE DO-LIKE 8, CHLOROPLASTIC"/>
    <property type="match status" value="1"/>
</dbReference>
<evidence type="ECO:0000256" key="8">
    <source>
        <dbReference type="SAM" id="Phobius"/>
    </source>
</evidence>
<dbReference type="InterPro" id="IPR003825">
    <property type="entry name" value="Colicin-V_CvpA"/>
</dbReference>
<dbReference type="Pfam" id="PF13365">
    <property type="entry name" value="Trypsin_2"/>
    <property type="match status" value="1"/>
</dbReference>
<keyword evidence="3" id="KW-0645">Protease</keyword>
<dbReference type="GO" id="GO:0006508">
    <property type="term" value="P:proteolysis"/>
    <property type="evidence" value="ECO:0007669"/>
    <property type="project" value="UniProtKB-KW"/>
</dbReference>
<dbReference type="InterPro" id="IPR047680">
    <property type="entry name" value="MarP-like"/>
</dbReference>
<dbReference type="PRINTS" id="PR00834">
    <property type="entry name" value="PROTEASES2C"/>
</dbReference>
<dbReference type="EMBL" id="SGXD01000001">
    <property type="protein sequence ID" value="RZS91807.1"/>
    <property type="molecule type" value="Genomic_DNA"/>
</dbReference>
<comment type="subcellular location">
    <subcellularLocation>
        <location evidence="1">Membrane</location>
        <topology evidence="1">Multi-pass membrane protein</topology>
    </subcellularLocation>
</comment>
<dbReference type="InterPro" id="IPR043504">
    <property type="entry name" value="Peptidase_S1_PA_chymotrypsin"/>
</dbReference>
<evidence type="ECO:0000313" key="9">
    <source>
        <dbReference type="EMBL" id="RZS91807.1"/>
    </source>
</evidence>
<feature type="transmembrane region" description="Helical" evidence="8">
    <location>
        <begin position="56"/>
        <end position="80"/>
    </location>
</feature>
<feature type="transmembrane region" description="Helical" evidence="8">
    <location>
        <begin position="92"/>
        <end position="115"/>
    </location>
</feature>
<reference evidence="9 10" key="1">
    <citation type="submission" date="2019-02" db="EMBL/GenBank/DDBJ databases">
        <title>Genomic Encyclopedia of Type Strains, Phase IV (KMG-IV): sequencing the most valuable type-strain genomes for metagenomic binning, comparative biology and taxonomic classification.</title>
        <authorList>
            <person name="Goeker M."/>
        </authorList>
    </citation>
    <scope>NUCLEOTIDE SEQUENCE [LARGE SCALE GENOMIC DNA]</scope>
    <source>
        <strain evidence="9 10">DSM 45622</strain>
    </source>
</reference>
<evidence type="ECO:0000256" key="7">
    <source>
        <dbReference type="ARBA" id="ARBA00023136"/>
    </source>
</evidence>
<dbReference type="InterPro" id="IPR009003">
    <property type="entry name" value="Peptidase_S1_PA"/>
</dbReference>
<sequence length="395" mass="40764">MIVDVVLAVAAVSFALSGWRQGALVGAFGFAGFLAGGVGAMIATPKVVDRWSQGPLQVLVAAGIVLVAALLGQALLTALARRLRSVLVRGPLRWLDAGLGAALSVLGLVTISWFLATAARTSTVPEVSRQVSESRVLRAVDEVMPDASRSLFASFRGLLDEGQFPEVFGGLAPERILPVSPPDDDIVSTPAVARAAGSIVQVVGSAPSCDRRIEGSGFVYAEHHVLTNAHVVAGVRQPTVMIGGRGEAYPGTVVAFDARRDVAVIYVPGLPARARPLPLVAGAGRGDASVVAGFPRGGPYRLSAARVREQIRARGPDIYGKRQTTRDVLSLYATVQPGNSGGPLLTPKGGVAGVVFAKSVDDPKTGYALTVSEVSPVADRARALTTAVPTGACAD</sequence>
<dbReference type="AlphaFoldDB" id="A0A4Q7NX68"/>
<dbReference type="Proteomes" id="UP000293638">
    <property type="component" value="Unassembled WGS sequence"/>
</dbReference>
<name>A0A4Q7NX68_9ACTN</name>
<organism evidence="9 10">
    <name type="scientific">Motilibacter rhizosphaerae</name>
    <dbReference type="NCBI Taxonomy" id="598652"/>
    <lineage>
        <taxon>Bacteria</taxon>
        <taxon>Bacillati</taxon>
        <taxon>Actinomycetota</taxon>
        <taxon>Actinomycetes</taxon>
        <taxon>Motilibacterales</taxon>
        <taxon>Motilibacteraceae</taxon>
        <taxon>Motilibacter</taxon>
    </lineage>
</organism>
<proteinExistence type="inferred from homology"/>
<keyword evidence="6 8" id="KW-1133">Transmembrane helix</keyword>
<dbReference type="Gene3D" id="2.40.10.10">
    <property type="entry name" value="Trypsin-like serine proteases"/>
    <property type="match status" value="2"/>
</dbReference>
<evidence type="ECO:0000313" key="10">
    <source>
        <dbReference type="Proteomes" id="UP000293638"/>
    </source>
</evidence>
<keyword evidence="4 8" id="KW-0812">Transmembrane</keyword>
<dbReference type="InterPro" id="IPR051201">
    <property type="entry name" value="Chloro_Bact_Ser_Proteases"/>
</dbReference>
<evidence type="ECO:0000256" key="6">
    <source>
        <dbReference type="ARBA" id="ARBA00022989"/>
    </source>
</evidence>
<evidence type="ECO:0000256" key="2">
    <source>
        <dbReference type="ARBA" id="ARBA00010541"/>
    </source>
</evidence>
<evidence type="ECO:0000256" key="3">
    <source>
        <dbReference type="ARBA" id="ARBA00022670"/>
    </source>
</evidence>
<dbReference type="GO" id="GO:0016020">
    <property type="term" value="C:membrane"/>
    <property type="evidence" value="ECO:0007669"/>
    <property type="project" value="UniProtKB-SubCell"/>
</dbReference>
<evidence type="ECO:0000256" key="5">
    <source>
        <dbReference type="ARBA" id="ARBA00022801"/>
    </source>
</evidence>